<evidence type="ECO:0000313" key="2">
    <source>
        <dbReference type="EMBL" id="KAK3199961.1"/>
    </source>
</evidence>
<gene>
    <name evidence="2" type="ORF">Dsin_023376</name>
</gene>
<dbReference type="Proteomes" id="UP001281410">
    <property type="component" value="Unassembled WGS sequence"/>
</dbReference>
<organism evidence="2 3">
    <name type="scientific">Dipteronia sinensis</name>
    <dbReference type="NCBI Taxonomy" id="43782"/>
    <lineage>
        <taxon>Eukaryota</taxon>
        <taxon>Viridiplantae</taxon>
        <taxon>Streptophyta</taxon>
        <taxon>Embryophyta</taxon>
        <taxon>Tracheophyta</taxon>
        <taxon>Spermatophyta</taxon>
        <taxon>Magnoliopsida</taxon>
        <taxon>eudicotyledons</taxon>
        <taxon>Gunneridae</taxon>
        <taxon>Pentapetalae</taxon>
        <taxon>rosids</taxon>
        <taxon>malvids</taxon>
        <taxon>Sapindales</taxon>
        <taxon>Sapindaceae</taxon>
        <taxon>Hippocastanoideae</taxon>
        <taxon>Acereae</taxon>
        <taxon>Dipteronia</taxon>
    </lineage>
</organism>
<protein>
    <recommendedName>
        <fullName evidence="1">25S rRNA (uridine-N(3))-methyltransferase BMT5-like domain-containing protein</fullName>
    </recommendedName>
</protein>
<dbReference type="AlphaFoldDB" id="A0AAE0E0U2"/>
<name>A0AAE0E0U2_9ROSI</name>
<dbReference type="InterPro" id="IPR019446">
    <property type="entry name" value="BMT5-like"/>
</dbReference>
<dbReference type="FunFam" id="3.40.50.150:FF:000440">
    <property type="entry name" value="Os09g0479300 protein"/>
    <property type="match status" value="1"/>
</dbReference>
<comment type="caution">
    <text evidence="2">The sequence shown here is derived from an EMBL/GenBank/DDBJ whole genome shotgun (WGS) entry which is preliminary data.</text>
</comment>
<feature type="domain" description="25S rRNA (uridine-N(3))-methyltransferase BMT5-like" evidence="1">
    <location>
        <begin position="48"/>
        <end position="213"/>
    </location>
</feature>
<dbReference type="PANTHER" id="PTHR11538">
    <property type="entry name" value="PHENYLALANYL-TRNA SYNTHETASE"/>
    <property type="match status" value="1"/>
</dbReference>
<accession>A0AAE0E0U2</accession>
<dbReference type="GO" id="GO:0070475">
    <property type="term" value="P:rRNA base methylation"/>
    <property type="evidence" value="ECO:0007669"/>
    <property type="project" value="InterPro"/>
</dbReference>
<reference evidence="2" key="1">
    <citation type="journal article" date="2023" name="Plant J.">
        <title>Genome sequences and population genomics provide insights into the demographic history, inbreeding, and mutation load of two 'living fossil' tree species of Dipteronia.</title>
        <authorList>
            <person name="Feng Y."/>
            <person name="Comes H.P."/>
            <person name="Chen J."/>
            <person name="Zhu S."/>
            <person name="Lu R."/>
            <person name="Zhang X."/>
            <person name="Li P."/>
            <person name="Qiu J."/>
            <person name="Olsen K.M."/>
            <person name="Qiu Y."/>
        </authorList>
    </citation>
    <scope>NUCLEOTIDE SEQUENCE</scope>
    <source>
        <strain evidence="2">NBL</strain>
    </source>
</reference>
<proteinExistence type="predicted"/>
<dbReference type="SUPFAM" id="SSF53335">
    <property type="entry name" value="S-adenosyl-L-methionine-dependent methyltransferases"/>
    <property type="match status" value="1"/>
</dbReference>
<evidence type="ECO:0000313" key="3">
    <source>
        <dbReference type="Proteomes" id="UP001281410"/>
    </source>
</evidence>
<dbReference type="Pfam" id="PF10354">
    <property type="entry name" value="BMT5-like"/>
    <property type="match status" value="1"/>
</dbReference>
<dbReference type="InterPro" id="IPR029063">
    <property type="entry name" value="SAM-dependent_MTases_sf"/>
</dbReference>
<dbReference type="EMBL" id="JANJYJ010000007">
    <property type="protein sequence ID" value="KAK3199961.1"/>
    <property type="molecule type" value="Genomic_DNA"/>
</dbReference>
<dbReference type="GO" id="GO:0070042">
    <property type="term" value="F:rRNA (uridine-N3-)-methyltransferase activity"/>
    <property type="evidence" value="ECO:0007669"/>
    <property type="project" value="InterPro"/>
</dbReference>
<keyword evidence="3" id="KW-1185">Reference proteome</keyword>
<dbReference type="PANTHER" id="PTHR11538:SF26">
    <property type="entry name" value="FERREDOXIN-FOLD ANTICODON-BINDING DOMAIN-CONTAINING PROTEIN 1"/>
    <property type="match status" value="1"/>
</dbReference>
<evidence type="ECO:0000259" key="1">
    <source>
        <dbReference type="Pfam" id="PF10354"/>
    </source>
</evidence>
<dbReference type="GO" id="GO:0005737">
    <property type="term" value="C:cytoplasm"/>
    <property type="evidence" value="ECO:0007669"/>
    <property type="project" value="TreeGrafter"/>
</dbReference>
<sequence>MELLSLQHSTVMAAQEAENEVGIQEEDEEDDDQEVKWVNHYSSNHQILLVGEGDFSFSLCLALAFGSASNICASSLDSYVTVIQKYKKAKANLDTLKKLGAYVLHGVDATNMKLLPDLRMRKFDRIIFNFPHAGFLGKEDNHLVIGTHRNLVNGFFKNASRMLRADGEVHVSHKTTAPFHWWNLEELAIENSLLLIDSVDFKIEDYPSYNNKRGEGSRCDEPFPLGECSTFKFIFSRAAKKKFRAMNGFPNRRSLQLQRIPIQIQNQEASFDSRHCGIHMNKFPGHVGIPLATNIQRESPSMFHGHFSNVSETFGRVANDVDYTIHNPLRFESFGHPQRNFTPETFGRAANDVNYTIHEPDPLPFQRHCGIHMNEFPGHVGLPLATNIQRETPRMIHGHFGNVPETFGRTANDVDYTIHEPLRFVCFGPHRFESFGHPQRNFTRNMNDLPGYMGLTLTSDIQRERLRIFDDHFKNVRETRGRVGDHVSYSVRGSYFSGLERCMEETPGRMSDGDLYVINELQRMYDQRRMRRM</sequence>